<evidence type="ECO:0000313" key="3">
    <source>
        <dbReference type="Proteomes" id="UP001242368"/>
    </source>
</evidence>
<keyword evidence="1" id="KW-0732">Signal</keyword>
<keyword evidence="3" id="KW-1185">Reference proteome</keyword>
<organism evidence="2 3">
    <name type="scientific">Paenimyroides ceti</name>
    <dbReference type="NCBI Taxonomy" id="395087"/>
    <lineage>
        <taxon>Bacteria</taxon>
        <taxon>Pseudomonadati</taxon>
        <taxon>Bacteroidota</taxon>
        <taxon>Flavobacteriia</taxon>
        <taxon>Flavobacteriales</taxon>
        <taxon>Flavobacteriaceae</taxon>
        <taxon>Paenimyroides</taxon>
    </lineage>
</organism>
<evidence type="ECO:0000256" key="1">
    <source>
        <dbReference type="SAM" id="SignalP"/>
    </source>
</evidence>
<dbReference type="RefSeq" id="WP_290361869.1">
    <property type="nucleotide sequence ID" value="NZ_JAUFQU010000001.1"/>
</dbReference>
<feature type="chain" id="PRO_5047413606" evidence="1">
    <location>
        <begin position="21"/>
        <end position="293"/>
    </location>
</feature>
<comment type="caution">
    <text evidence="2">The sequence shown here is derived from an EMBL/GenBank/DDBJ whole genome shotgun (WGS) entry which is preliminary data.</text>
</comment>
<proteinExistence type="predicted"/>
<evidence type="ECO:0000313" key="2">
    <source>
        <dbReference type="EMBL" id="MDN3705712.1"/>
    </source>
</evidence>
<accession>A0ABT8CR56</accession>
<dbReference type="SUPFAM" id="SSF49464">
    <property type="entry name" value="Carboxypeptidase regulatory domain-like"/>
    <property type="match status" value="1"/>
</dbReference>
<sequence>MKNLYTICLLLLCIPLKCFSQHSISGKVLSDGEKIPYALLHLKQSNLTVYTDSLGEFKLDYINANETLTINCMGFEEKKINLNHQKSPLVIELQKNSTVLDEMVIYKYSRSKWKSFFKKPKPHMWRNSISIFEGNAVIVQYKATKDIKFNGIAFITRNNVKGYENKKLRPLIFKDSISAHTSLINNEIHNFYIPQNAMNEQRKVENKTKFEFDHVIEIKEGETLYVGIELVPNKNEVTSERINNHLILACIREVKSPSLQTIIYTQMFQPATDKDSHLLLDPKDLYFELHLLE</sequence>
<dbReference type="InterPro" id="IPR008969">
    <property type="entry name" value="CarboxyPept-like_regulatory"/>
</dbReference>
<dbReference type="EMBL" id="JAUFQU010000001">
    <property type="protein sequence ID" value="MDN3705712.1"/>
    <property type="molecule type" value="Genomic_DNA"/>
</dbReference>
<dbReference type="Proteomes" id="UP001242368">
    <property type="component" value="Unassembled WGS sequence"/>
</dbReference>
<reference evidence="3" key="1">
    <citation type="journal article" date="2019" name="Int. J. Syst. Evol. Microbiol.">
        <title>The Global Catalogue of Microorganisms (GCM) 10K type strain sequencing project: providing services to taxonomists for standard genome sequencing and annotation.</title>
        <authorList>
            <consortium name="The Broad Institute Genomics Platform"/>
            <consortium name="The Broad Institute Genome Sequencing Center for Infectious Disease"/>
            <person name="Wu L."/>
            <person name="Ma J."/>
        </authorList>
    </citation>
    <scope>NUCLEOTIDE SEQUENCE [LARGE SCALE GENOMIC DNA]</scope>
    <source>
        <strain evidence="3">CECT 7184</strain>
    </source>
</reference>
<dbReference type="Pfam" id="PF13715">
    <property type="entry name" value="CarbopepD_reg_2"/>
    <property type="match status" value="1"/>
</dbReference>
<feature type="signal peptide" evidence="1">
    <location>
        <begin position="1"/>
        <end position="20"/>
    </location>
</feature>
<protein>
    <submittedName>
        <fullName evidence="2">Carboxypeptidase-like regulatory domain-containing protein</fullName>
    </submittedName>
</protein>
<gene>
    <name evidence="2" type="ORF">QW060_01050</name>
</gene>
<name>A0ABT8CR56_9FLAO</name>